<gene>
    <name evidence="1" type="ORF">PL11_005050</name>
</gene>
<dbReference type="EMBL" id="CP018906">
    <property type="protein sequence ID" value="AQW21340.1"/>
    <property type="molecule type" value="Genomic_DNA"/>
</dbReference>
<dbReference type="RefSeq" id="WP_035167791.1">
    <property type="nucleotide sequence ID" value="NZ_CP018906.1"/>
</dbReference>
<protein>
    <submittedName>
        <fullName evidence="1">Uncharacterized protein</fullName>
    </submittedName>
</protein>
<dbReference type="KEGG" id="lcu:PL11_005050"/>
<dbReference type="AlphaFoldDB" id="A0A1S6QIA7"/>
<reference evidence="1 2" key="1">
    <citation type="journal article" date="2015" name="Genome Announc.">
        <title>Genome Sequence of Lactobacillus curieae CCTCC M 2011381T, a Novel Producer of Gamma-aminobutyric Acid.</title>
        <authorList>
            <person name="Wang Y."/>
            <person name="Wang Y."/>
            <person name="Lang C."/>
            <person name="Wei D."/>
            <person name="Xu P."/>
            <person name="Xie J."/>
        </authorList>
    </citation>
    <scope>NUCLEOTIDE SEQUENCE [LARGE SCALE GENOMIC DNA]</scope>
    <source>
        <strain evidence="1 2">CCTCC M 2011381</strain>
    </source>
</reference>
<accession>A0A1S6QIA7</accession>
<dbReference type="eggNOG" id="ENOG5033B7G">
    <property type="taxonomic scope" value="Bacteria"/>
</dbReference>
<keyword evidence="2" id="KW-1185">Reference proteome</keyword>
<proteinExistence type="predicted"/>
<name>A0A1S6QIA7_9LACO</name>
<sequence>MDDEQKWLLDQLDQLQSETTSFIEKSLFDTTKRIIVQQGKRIEQHEGELDGRIWNPGKW</sequence>
<evidence type="ECO:0000313" key="2">
    <source>
        <dbReference type="Proteomes" id="UP000030361"/>
    </source>
</evidence>
<organism evidence="1 2">
    <name type="scientific">Lentilactobacillus curieae</name>
    <dbReference type="NCBI Taxonomy" id="1138822"/>
    <lineage>
        <taxon>Bacteria</taxon>
        <taxon>Bacillati</taxon>
        <taxon>Bacillota</taxon>
        <taxon>Bacilli</taxon>
        <taxon>Lactobacillales</taxon>
        <taxon>Lactobacillaceae</taxon>
        <taxon>Lentilactobacillus</taxon>
    </lineage>
</organism>
<evidence type="ECO:0000313" key="1">
    <source>
        <dbReference type="EMBL" id="AQW21340.1"/>
    </source>
</evidence>
<dbReference type="Proteomes" id="UP000030361">
    <property type="component" value="Chromosome"/>
</dbReference>
<dbReference type="OrthoDB" id="2918624at2"/>